<comment type="similarity">
    <text evidence="1">Belongs to the LysR transcriptional regulatory family.</text>
</comment>
<dbReference type="SUPFAM" id="SSF46785">
    <property type="entry name" value="Winged helix' DNA-binding domain"/>
    <property type="match status" value="1"/>
</dbReference>
<dbReference type="GO" id="GO:0003677">
    <property type="term" value="F:DNA binding"/>
    <property type="evidence" value="ECO:0007669"/>
    <property type="project" value="UniProtKB-KW"/>
</dbReference>
<feature type="domain" description="HTH lysR-type" evidence="5">
    <location>
        <begin position="10"/>
        <end position="67"/>
    </location>
</feature>
<protein>
    <submittedName>
        <fullName evidence="6">DNA-binding transcriptional LysR family regulator</fullName>
    </submittedName>
</protein>
<accession>A0A7X0II13</accession>
<dbReference type="SUPFAM" id="SSF53850">
    <property type="entry name" value="Periplasmic binding protein-like II"/>
    <property type="match status" value="1"/>
</dbReference>
<sequence length="304" mass="32233">MTGSYWSVVPTLRDIECFAVVARHLGFSRAAAELGMSQPAVSQSVGRLERQLGVMLFARTSRAVRLTPAGAALLPYADTVMETAAAFTAEAARLAAPPRPSIQLAYAPLVGGLAARAARRLAGREPAIDVELRPLGWRAATEGLVRGEIPAALLSAPFPVGCATGARFHVTVAHLAVPAGDPLAALPRVTPALLGRHKILLPRVRPPGGMWARLAVTLRGTYQHHEVADDVDDFAALLDLVAAGIGLLPAPRLLTASIRRPDVRYVPFDAGDLRLTFGLAWPAGRASAEVTTLVHAVQETLWTR</sequence>
<evidence type="ECO:0000259" key="5">
    <source>
        <dbReference type="PROSITE" id="PS50931"/>
    </source>
</evidence>
<dbReference type="InterPro" id="IPR036388">
    <property type="entry name" value="WH-like_DNA-bd_sf"/>
</dbReference>
<dbReference type="PROSITE" id="PS50931">
    <property type="entry name" value="HTH_LYSR"/>
    <property type="match status" value="1"/>
</dbReference>
<dbReference type="InterPro" id="IPR000847">
    <property type="entry name" value="LysR_HTH_N"/>
</dbReference>
<dbReference type="EMBL" id="JACHIU010000001">
    <property type="protein sequence ID" value="MBB6475619.1"/>
    <property type="molecule type" value="Genomic_DNA"/>
</dbReference>
<dbReference type="Proteomes" id="UP000555564">
    <property type="component" value="Unassembled WGS sequence"/>
</dbReference>
<dbReference type="Gene3D" id="1.10.10.10">
    <property type="entry name" value="Winged helix-like DNA-binding domain superfamily/Winged helix DNA-binding domain"/>
    <property type="match status" value="1"/>
</dbReference>
<proteinExistence type="inferred from homology"/>
<keyword evidence="3 6" id="KW-0238">DNA-binding</keyword>
<evidence type="ECO:0000256" key="4">
    <source>
        <dbReference type="ARBA" id="ARBA00023163"/>
    </source>
</evidence>
<evidence type="ECO:0000313" key="7">
    <source>
        <dbReference type="Proteomes" id="UP000555564"/>
    </source>
</evidence>
<evidence type="ECO:0000313" key="6">
    <source>
        <dbReference type="EMBL" id="MBB6475619.1"/>
    </source>
</evidence>
<evidence type="ECO:0000256" key="3">
    <source>
        <dbReference type="ARBA" id="ARBA00023125"/>
    </source>
</evidence>
<evidence type="ECO:0000256" key="2">
    <source>
        <dbReference type="ARBA" id="ARBA00023015"/>
    </source>
</evidence>
<keyword evidence="7" id="KW-1185">Reference proteome</keyword>
<dbReference type="PRINTS" id="PR00039">
    <property type="entry name" value="HTHLYSR"/>
</dbReference>
<dbReference type="FunFam" id="1.10.10.10:FF:000001">
    <property type="entry name" value="LysR family transcriptional regulator"/>
    <property type="match status" value="1"/>
</dbReference>
<keyword evidence="4" id="KW-0804">Transcription</keyword>
<dbReference type="RefSeq" id="WP_184985081.1">
    <property type="nucleotide sequence ID" value="NZ_BAAALO010000081.1"/>
</dbReference>
<comment type="caution">
    <text evidence="6">The sequence shown here is derived from an EMBL/GenBank/DDBJ whole genome shotgun (WGS) entry which is preliminary data.</text>
</comment>
<dbReference type="PANTHER" id="PTHR30346">
    <property type="entry name" value="TRANSCRIPTIONAL DUAL REGULATOR HCAR-RELATED"/>
    <property type="match status" value="1"/>
</dbReference>
<dbReference type="Gene3D" id="3.40.190.10">
    <property type="entry name" value="Periplasmic binding protein-like II"/>
    <property type="match status" value="2"/>
</dbReference>
<dbReference type="AlphaFoldDB" id="A0A7X0II13"/>
<dbReference type="GO" id="GO:0003700">
    <property type="term" value="F:DNA-binding transcription factor activity"/>
    <property type="evidence" value="ECO:0007669"/>
    <property type="project" value="InterPro"/>
</dbReference>
<gene>
    <name evidence="6" type="ORF">BJ992_005050</name>
</gene>
<dbReference type="InterPro" id="IPR036390">
    <property type="entry name" value="WH_DNA-bd_sf"/>
</dbReference>
<dbReference type="GO" id="GO:0032993">
    <property type="term" value="C:protein-DNA complex"/>
    <property type="evidence" value="ECO:0007669"/>
    <property type="project" value="TreeGrafter"/>
</dbReference>
<name>A0A7X0II13_9ACTN</name>
<dbReference type="Pfam" id="PF00126">
    <property type="entry name" value="HTH_1"/>
    <property type="match status" value="1"/>
</dbReference>
<dbReference type="InterPro" id="IPR005119">
    <property type="entry name" value="LysR_subst-bd"/>
</dbReference>
<dbReference type="PANTHER" id="PTHR30346:SF29">
    <property type="entry name" value="LYSR SUBSTRATE-BINDING"/>
    <property type="match status" value="1"/>
</dbReference>
<reference evidence="6 7" key="1">
    <citation type="submission" date="2020-08" db="EMBL/GenBank/DDBJ databases">
        <title>Sequencing the genomes of 1000 actinobacteria strains.</title>
        <authorList>
            <person name="Klenk H.-P."/>
        </authorList>
    </citation>
    <scope>NUCLEOTIDE SEQUENCE [LARGE SCALE GENOMIC DNA]</scope>
    <source>
        <strain evidence="6 7">DSM 44936</strain>
    </source>
</reference>
<keyword evidence="2" id="KW-0805">Transcription regulation</keyword>
<organism evidence="6 7">
    <name type="scientific">Sphaerisporangium rubeum</name>
    <dbReference type="NCBI Taxonomy" id="321317"/>
    <lineage>
        <taxon>Bacteria</taxon>
        <taxon>Bacillati</taxon>
        <taxon>Actinomycetota</taxon>
        <taxon>Actinomycetes</taxon>
        <taxon>Streptosporangiales</taxon>
        <taxon>Streptosporangiaceae</taxon>
        <taxon>Sphaerisporangium</taxon>
    </lineage>
</organism>
<evidence type="ECO:0000256" key="1">
    <source>
        <dbReference type="ARBA" id="ARBA00009437"/>
    </source>
</evidence>
<dbReference type="Pfam" id="PF03466">
    <property type="entry name" value="LysR_substrate"/>
    <property type="match status" value="1"/>
</dbReference>